<reference evidence="2 3" key="1">
    <citation type="submission" date="2019-10" db="EMBL/GenBank/DDBJ databases">
        <authorList>
            <person name="Palmer J.M."/>
        </authorList>
    </citation>
    <scope>NUCLEOTIDE SEQUENCE [LARGE SCALE GENOMIC DNA]</scope>
    <source>
        <strain evidence="2 3">TWF730</strain>
    </source>
</reference>
<feature type="region of interest" description="Disordered" evidence="1">
    <location>
        <begin position="132"/>
        <end position="190"/>
    </location>
</feature>
<dbReference type="AlphaFoldDB" id="A0AAV9VQB8"/>
<feature type="compositionally biased region" description="Basic and acidic residues" evidence="1">
    <location>
        <begin position="240"/>
        <end position="330"/>
    </location>
</feature>
<feature type="compositionally biased region" description="Basic residues" evidence="1">
    <location>
        <begin position="31"/>
        <end position="43"/>
    </location>
</feature>
<feature type="compositionally biased region" description="Basic and acidic residues" evidence="1">
    <location>
        <begin position="148"/>
        <end position="157"/>
    </location>
</feature>
<name>A0AAV9VQB8_9PEZI</name>
<feature type="region of interest" description="Disordered" evidence="1">
    <location>
        <begin position="24"/>
        <end position="49"/>
    </location>
</feature>
<gene>
    <name evidence="2" type="ORF">TWF730_000950</name>
</gene>
<proteinExistence type="predicted"/>
<dbReference type="EMBL" id="JAVHNS010000001">
    <property type="protein sequence ID" value="KAK6363518.1"/>
    <property type="molecule type" value="Genomic_DNA"/>
</dbReference>
<accession>A0AAV9VQB8</accession>
<sequence>MARSRPQPNKPAKSSHIAKLRKTLDTLLSPQKKKGITKTHSPRTAKTGQKSECPNLVLLGFQQNRPFKDLYKAFLRHEVTDHNDIIIKMEEQWGSCPSHRASICTYWENLKIERKVHFNMLKKARLGIRRGDKIMANPPAGKPISPVKQKENADKSSMHQISNSADPEPSPKKRVLKSPPPKFPKGSIRLLINGDSETALKAFKPKDEDRAPLKVKQSKLPVSVVSKRRMSIGELLSVAEGKKKEEDKKKEEREERGRERKERGWREREKQRLVENKKRMEMEKEREREKERELEKQKERERELEVEKKKEVDKRKMREQEREKRREQRKEKRKNKRKKHMAKGKK</sequence>
<feature type="compositionally biased region" description="Basic residues" evidence="1">
    <location>
        <begin position="331"/>
        <end position="346"/>
    </location>
</feature>
<keyword evidence="3" id="KW-1185">Reference proteome</keyword>
<comment type="caution">
    <text evidence="2">The sequence shown here is derived from an EMBL/GenBank/DDBJ whole genome shotgun (WGS) entry which is preliminary data.</text>
</comment>
<evidence type="ECO:0000256" key="1">
    <source>
        <dbReference type="SAM" id="MobiDB-lite"/>
    </source>
</evidence>
<feature type="region of interest" description="Disordered" evidence="1">
    <location>
        <begin position="209"/>
        <end position="346"/>
    </location>
</feature>
<protein>
    <submittedName>
        <fullName evidence="2">Uncharacterized protein</fullName>
    </submittedName>
</protein>
<evidence type="ECO:0000313" key="2">
    <source>
        <dbReference type="EMBL" id="KAK6363518.1"/>
    </source>
</evidence>
<dbReference type="Proteomes" id="UP001373714">
    <property type="component" value="Unassembled WGS sequence"/>
</dbReference>
<organism evidence="2 3">
    <name type="scientific">Orbilia blumenaviensis</name>
    <dbReference type="NCBI Taxonomy" id="1796055"/>
    <lineage>
        <taxon>Eukaryota</taxon>
        <taxon>Fungi</taxon>
        <taxon>Dikarya</taxon>
        <taxon>Ascomycota</taxon>
        <taxon>Pezizomycotina</taxon>
        <taxon>Orbiliomycetes</taxon>
        <taxon>Orbiliales</taxon>
        <taxon>Orbiliaceae</taxon>
        <taxon>Orbilia</taxon>
    </lineage>
</organism>
<evidence type="ECO:0000313" key="3">
    <source>
        <dbReference type="Proteomes" id="UP001373714"/>
    </source>
</evidence>